<comment type="subunit">
    <text evidence="2">Heterodimer of SbcC and SbcD.</text>
</comment>
<dbReference type="PANTHER" id="PTHR32114:SF2">
    <property type="entry name" value="ABC TRANSPORTER ABCH.3"/>
    <property type="match status" value="1"/>
</dbReference>
<feature type="coiled-coil region" evidence="4">
    <location>
        <begin position="404"/>
        <end position="431"/>
    </location>
</feature>
<organism evidence="6 7">
    <name type="scientific">Ligilactobacillus pabuli</name>
    <dbReference type="NCBI Taxonomy" id="2886039"/>
    <lineage>
        <taxon>Bacteria</taxon>
        <taxon>Bacillati</taxon>
        <taxon>Bacillota</taxon>
        <taxon>Bacilli</taxon>
        <taxon>Lactobacillales</taxon>
        <taxon>Lactobacillaceae</taxon>
        <taxon>Ligilactobacillus</taxon>
    </lineage>
</organism>
<evidence type="ECO:0000256" key="3">
    <source>
        <dbReference type="ARBA" id="ARBA00013368"/>
    </source>
</evidence>
<sequence>MQLEKLKISNFRQFEGDNVLEFGYGQQNVTLIKGTNGAGKTGIFRAIMFALYGDHYLEQDTTREDIHLVNSKLLNSTGLPMTATVTLYFRHNDVSYLIKRSLTEFKSDNKTSVATEGAEFGKFLADKQQYQKITDNIDQVRVEVNNILPQNIRKFFFFDAEKLDLLSGLQNGGSVAKSIKTGVFDLLQLSNLETASKVFNQAARDQSKELSNQLGDQQFKELEDKIETTNNDLSRLREEKSQIIDEIETAKKEEELIKQQIAQNRDDRAQAEILKNKEETLSSERYALNEVINEAIGRIDDTAIDVVLGSVDKAGIKVENIQNQRSDKFAKAILTESLNNKVCALCGNDLSAHPENEEHIQVLLKKFQVSEISGVLNIVSNSLMSANSSSQGIQAAVTRNYQSIVNHEDKINKLEHEIEQIGSQITMSQNELKNITNKEQHTLPNVQSNISTMTEKIGVKKDQITKLENKLQELEAQQEQVQIKDNNLKVKRDAVARLKRIGKEIDQIIDTYSTYSKEQLEKQMKVIFNQIITAEDRSLISDIKISNNFELSVIGKNGMSILNDISMGQSQMLSLAFITALATVASKGRNNVDFPLFMDTPFGRLDVENRTNLIKNIPNMTSQWVLLVTDTELTEGTELPVFKQENRVGKVYSLNKMDDGTTKIVPEEI</sequence>
<evidence type="ECO:0000313" key="7">
    <source>
        <dbReference type="Proteomes" id="UP001055149"/>
    </source>
</evidence>
<keyword evidence="7" id="KW-1185">Reference proteome</keyword>
<feature type="coiled-coil region" evidence="4">
    <location>
        <begin position="457"/>
        <end position="491"/>
    </location>
</feature>
<feature type="coiled-coil region" evidence="4">
    <location>
        <begin position="219"/>
        <end position="267"/>
    </location>
</feature>
<accession>A0ABQ5JIM6</accession>
<gene>
    <name evidence="6" type="ORF">LPAF129_14370</name>
</gene>
<evidence type="ECO:0000259" key="5">
    <source>
        <dbReference type="Pfam" id="PF13476"/>
    </source>
</evidence>
<keyword evidence="4" id="KW-0175">Coiled coil</keyword>
<dbReference type="Pfam" id="PF13476">
    <property type="entry name" value="AAA_23"/>
    <property type="match status" value="1"/>
</dbReference>
<dbReference type="Gene3D" id="3.40.50.300">
    <property type="entry name" value="P-loop containing nucleotide triphosphate hydrolases"/>
    <property type="match status" value="2"/>
</dbReference>
<dbReference type="Proteomes" id="UP001055149">
    <property type="component" value="Unassembled WGS sequence"/>
</dbReference>
<feature type="domain" description="Rad50/SbcC-type AAA" evidence="5">
    <location>
        <begin position="5"/>
        <end position="262"/>
    </location>
</feature>
<dbReference type="InterPro" id="IPR027417">
    <property type="entry name" value="P-loop_NTPase"/>
</dbReference>
<proteinExistence type="inferred from homology"/>
<evidence type="ECO:0000256" key="4">
    <source>
        <dbReference type="SAM" id="Coils"/>
    </source>
</evidence>
<protein>
    <recommendedName>
        <fullName evidence="3">Nuclease SbcCD subunit C</fullName>
    </recommendedName>
</protein>
<reference evidence="6" key="1">
    <citation type="journal article" date="2022" name="Int. J. Syst. Evol. Microbiol.">
        <title>A novel species of lactic acid bacteria, Ligilactobacillus pabuli sp. nov., isolated from alfalfa silage.</title>
        <authorList>
            <person name="Tohno M."/>
            <person name="Tanizawa Y."/>
            <person name="Sawada H."/>
            <person name="Sakamoto M."/>
            <person name="Ohkuma M."/>
            <person name="Kobayashi H."/>
        </authorList>
    </citation>
    <scope>NUCLEOTIDE SEQUENCE</scope>
    <source>
        <strain evidence="6">AF129</strain>
    </source>
</reference>
<dbReference type="EMBL" id="BQXH01000012">
    <property type="protein sequence ID" value="GKS81751.1"/>
    <property type="molecule type" value="Genomic_DNA"/>
</dbReference>
<comment type="similarity">
    <text evidence="1">Belongs to the SMC family. SbcC subfamily.</text>
</comment>
<evidence type="ECO:0000256" key="1">
    <source>
        <dbReference type="ARBA" id="ARBA00006930"/>
    </source>
</evidence>
<dbReference type="SUPFAM" id="SSF52540">
    <property type="entry name" value="P-loop containing nucleoside triphosphate hydrolases"/>
    <property type="match status" value="2"/>
</dbReference>
<evidence type="ECO:0000256" key="2">
    <source>
        <dbReference type="ARBA" id="ARBA00011322"/>
    </source>
</evidence>
<dbReference type="InterPro" id="IPR038729">
    <property type="entry name" value="Rad50/SbcC_AAA"/>
</dbReference>
<comment type="caution">
    <text evidence="6">The sequence shown here is derived from an EMBL/GenBank/DDBJ whole genome shotgun (WGS) entry which is preliminary data.</text>
</comment>
<evidence type="ECO:0000313" key="6">
    <source>
        <dbReference type="EMBL" id="GKS81751.1"/>
    </source>
</evidence>
<dbReference type="RefSeq" id="WP_244055495.1">
    <property type="nucleotide sequence ID" value="NZ_BQXH01000012.1"/>
</dbReference>
<dbReference type="PANTHER" id="PTHR32114">
    <property type="entry name" value="ABC TRANSPORTER ABCH.3"/>
    <property type="match status" value="1"/>
</dbReference>
<name>A0ABQ5JIM6_9LACO</name>